<protein>
    <recommendedName>
        <fullName evidence="4">FLYWCH-type domain-containing protein</fullName>
    </recommendedName>
</protein>
<sequence>MIRRLAKKSRLRAVFVNKKDVNFKVLAENAEEKFEDFWGQGQPFKLVVTRSEFELCQTPRGTPRLTYEGYKYGIDKSKCNDRTVIWKCTLNRKCTARANLNKDGTLLLKNKHSHPPPLLKN</sequence>
<evidence type="ECO:0000259" key="4">
    <source>
        <dbReference type="Pfam" id="PF04500"/>
    </source>
</evidence>
<evidence type="ECO:0000313" key="5">
    <source>
        <dbReference type="EMBL" id="KAK6629298.1"/>
    </source>
</evidence>
<reference evidence="5 6" key="1">
    <citation type="submission" date="2023-10" db="EMBL/GenBank/DDBJ databases">
        <title>Genomes of two closely related lineages of the louse Polyplax serrata with different host specificities.</title>
        <authorList>
            <person name="Martinu J."/>
            <person name="Tarabai H."/>
            <person name="Stefka J."/>
            <person name="Hypsa V."/>
        </authorList>
    </citation>
    <scope>NUCLEOTIDE SEQUENCE [LARGE SCALE GENOMIC DNA]</scope>
    <source>
        <strain evidence="5">HR10_N</strain>
    </source>
</reference>
<gene>
    <name evidence="5" type="ORF">RUM43_003115</name>
</gene>
<accession>A0AAN8Q0B0</accession>
<evidence type="ECO:0000256" key="1">
    <source>
        <dbReference type="ARBA" id="ARBA00022723"/>
    </source>
</evidence>
<keyword evidence="3" id="KW-0862">Zinc</keyword>
<dbReference type="Pfam" id="PF04500">
    <property type="entry name" value="FLYWCH"/>
    <property type="match status" value="1"/>
</dbReference>
<evidence type="ECO:0000256" key="3">
    <source>
        <dbReference type="ARBA" id="ARBA00022833"/>
    </source>
</evidence>
<name>A0AAN8Q0B0_POLSC</name>
<dbReference type="Gene3D" id="2.20.25.240">
    <property type="match status" value="1"/>
</dbReference>
<comment type="caution">
    <text evidence="5">The sequence shown here is derived from an EMBL/GenBank/DDBJ whole genome shotgun (WGS) entry which is preliminary data.</text>
</comment>
<evidence type="ECO:0000313" key="6">
    <source>
        <dbReference type="Proteomes" id="UP001372834"/>
    </source>
</evidence>
<dbReference type="Proteomes" id="UP001372834">
    <property type="component" value="Unassembled WGS sequence"/>
</dbReference>
<proteinExistence type="predicted"/>
<dbReference type="EMBL" id="JAWJWE010000036">
    <property type="protein sequence ID" value="KAK6629298.1"/>
    <property type="molecule type" value="Genomic_DNA"/>
</dbReference>
<organism evidence="5 6">
    <name type="scientific">Polyplax serrata</name>
    <name type="common">Common mouse louse</name>
    <dbReference type="NCBI Taxonomy" id="468196"/>
    <lineage>
        <taxon>Eukaryota</taxon>
        <taxon>Metazoa</taxon>
        <taxon>Ecdysozoa</taxon>
        <taxon>Arthropoda</taxon>
        <taxon>Hexapoda</taxon>
        <taxon>Insecta</taxon>
        <taxon>Pterygota</taxon>
        <taxon>Neoptera</taxon>
        <taxon>Paraneoptera</taxon>
        <taxon>Psocodea</taxon>
        <taxon>Troctomorpha</taxon>
        <taxon>Phthiraptera</taxon>
        <taxon>Anoplura</taxon>
        <taxon>Polyplacidae</taxon>
        <taxon>Polyplax</taxon>
    </lineage>
</organism>
<evidence type="ECO:0000256" key="2">
    <source>
        <dbReference type="ARBA" id="ARBA00022771"/>
    </source>
</evidence>
<feature type="domain" description="FLYWCH-type" evidence="4">
    <location>
        <begin position="57"/>
        <end position="114"/>
    </location>
</feature>
<dbReference type="AlphaFoldDB" id="A0AAN8Q0B0"/>
<keyword evidence="1" id="KW-0479">Metal-binding</keyword>
<dbReference type="GO" id="GO:0008270">
    <property type="term" value="F:zinc ion binding"/>
    <property type="evidence" value="ECO:0007669"/>
    <property type="project" value="UniProtKB-KW"/>
</dbReference>
<keyword evidence="2" id="KW-0863">Zinc-finger</keyword>
<dbReference type="InterPro" id="IPR007588">
    <property type="entry name" value="Znf_FLYWCH"/>
</dbReference>